<sequence length="258" mass="27906">MKRLLTAFNLLMVAYVVAPIVLVVWMSFTPSMRFEVPISAFSLRWYHELFSYDAFIDSAWLSLRLGLLAALIATALGFLAAYGLVRGRPPGSAALLGLFTAPLIVPAVVYGIAMLQFTNLVGLYGAFPALLAAHVVIVLPFAVRTLLAALEGQGPELEWAAMSLGARRRHAVLLVTLPLCLRGMVSAFLFCFLISFSEVTVTLFMAGPAHQTLPVRIFNYVSDRIDPTMAAVSALIVLVSVALVLVLNRLGALGTVRK</sequence>
<name>A0A3N1LNT7_9PROT</name>
<dbReference type="EMBL" id="RJKX01000014">
    <property type="protein sequence ID" value="ROP90885.1"/>
    <property type="molecule type" value="Genomic_DNA"/>
</dbReference>
<dbReference type="Gene3D" id="1.10.3720.10">
    <property type="entry name" value="MetI-like"/>
    <property type="match status" value="1"/>
</dbReference>
<dbReference type="Pfam" id="PF00528">
    <property type="entry name" value="BPD_transp_1"/>
    <property type="match status" value="1"/>
</dbReference>
<gene>
    <name evidence="10" type="ORF">EDC65_2745</name>
</gene>
<feature type="transmembrane region" description="Helical" evidence="8">
    <location>
        <begin position="65"/>
        <end position="85"/>
    </location>
</feature>
<keyword evidence="2 8" id="KW-0813">Transport</keyword>
<accession>A0A3N1LNT7</accession>
<keyword evidence="4" id="KW-0997">Cell inner membrane</keyword>
<evidence type="ECO:0000256" key="8">
    <source>
        <dbReference type="RuleBase" id="RU363032"/>
    </source>
</evidence>
<evidence type="ECO:0000256" key="6">
    <source>
        <dbReference type="ARBA" id="ARBA00022989"/>
    </source>
</evidence>
<feature type="domain" description="ABC transmembrane type-1" evidence="9">
    <location>
        <begin position="59"/>
        <end position="247"/>
    </location>
</feature>
<dbReference type="SUPFAM" id="SSF161098">
    <property type="entry name" value="MetI-like"/>
    <property type="match status" value="1"/>
</dbReference>
<feature type="transmembrane region" description="Helical" evidence="8">
    <location>
        <begin position="92"/>
        <end position="113"/>
    </location>
</feature>
<evidence type="ECO:0000256" key="7">
    <source>
        <dbReference type="ARBA" id="ARBA00023136"/>
    </source>
</evidence>
<dbReference type="PROSITE" id="PS50928">
    <property type="entry name" value="ABC_TM1"/>
    <property type="match status" value="1"/>
</dbReference>
<dbReference type="RefSeq" id="WP_123690348.1">
    <property type="nucleotide sequence ID" value="NZ_AP019700.1"/>
</dbReference>
<dbReference type="PANTHER" id="PTHR43357:SF4">
    <property type="entry name" value="INNER MEMBRANE ABC TRANSPORTER PERMEASE PROTEIN YDCV"/>
    <property type="match status" value="1"/>
</dbReference>
<evidence type="ECO:0000256" key="3">
    <source>
        <dbReference type="ARBA" id="ARBA00022475"/>
    </source>
</evidence>
<dbReference type="Proteomes" id="UP000278222">
    <property type="component" value="Unassembled WGS sequence"/>
</dbReference>
<evidence type="ECO:0000259" key="9">
    <source>
        <dbReference type="PROSITE" id="PS50928"/>
    </source>
</evidence>
<feature type="transmembrane region" description="Helical" evidence="8">
    <location>
        <begin position="125"/>
        <end position="150"/>
    </location>
</feature>
<dbReference type="InterPro" id="IPR035906">
    <property type="entry name" value="MetI-like_sf"/>
</dbReference>
<comment type="subcellular location">
    <subcellularLocation>
        <location evidence="1">Cell inner membrane</location>
        <topology evidence="1">Multi-pass membrane protein</topology>
    </subcellularLocation>
    <subcellularLocation>
        <location evidence="8">Cell membrane</location>
        <topology evidence="8">Multi-pass membrane protein</topology>
    </subcellularLocation>
</comment>
<organism evidence="10 11">
    <name type="scientific">Stella humosa</name>
    <dbReference type="NCBI Taxonomy" id="94"/>
    <lineage>
        <taxon>Bacteria</taxon>
        <taxon>Pseudomonadati</taxon>
        <taxon>Pseudomonadota</taxon>
        <taxon>Alphaproteobacteria</taxon>
        <taxon>Rhodospirillales</taxon>
        <taxon>Stellaceae</taxon>
        <taxon>Stella</taxon>
    </lineage>
</organism>
<dbReference type="AlphaFoldDB" id="A0A3N1LNT7"/>
<evidence type="ECO:0000313" key="11">
    <source>
        <dbReference type="Proteomes" id="UP000278222"/>
    </source>
</evidence>
<feature type="transmembrane region" description="Helical" evidence="8">
    <location>
        <begin position="7"/>
        <end position="28"/>
    </location>
</feature>
<evidence type="ECO:0000256" key="5">
    <source>
        <dbReference type="ARBA" id="ARBA00022692"/>
    </source>
</evidence>
<dbReference type="CDD" id="cd06261">
    <property type="entry name" value="TM_PBP2"/>
    <property type="match status" value="1"/>
</dbReference>
<keyword evidence="5 8" id="KW-0812">Transmembrane</keyword>
<keyword evidence="3" id="KW-1003">Cell membrane</keyword>
<keyword evidence="11" id="KW-1185">Reference proteome</keyword>
<dbReference type="GO" id="GO:0055085">
    <property type="term" value="P:transmembrane transport"/>
    <property type="evidence" value="ECO:0007669"/>
    <property type="project" value="InterPro"/>
</dbReference>
<dbReference type="GO" id="GO:0005886">
    <property type="term" value="C:plasma membrane"/>
    <property type="evidence" value="ECO:0007669"/>
    <property type="project" value="UniProtKB-SubCell"/>
</dbReference>
<feature type="transmembrane region" description="Helical" evidence="8">
    <location>
        <begin position="171"/>
        <end position="196"/>
    </location>
</feature>
<evidence type="ECO:0000256" key="2">
    <source>
        <dbReference type="ARBA" id="ARBA00022448"/>
    </source>
</evidence>
<evidence type="ECO:0000313" key="10">
    <source>
        <dbReference type="EMBL" id="ROP90885.1"/>
    </source>
</evidence>
<evidence type="ECO:0000256" key="4">
    <source>
        <dbReference type="ARBA" id="ARBA00022519"/>
    </source>
</evidence>
<protein>
    <submittedName>
        <fullName evidence="10">Putative spermidine/putrescine transport system permease protein</fullName>
    </submittedName>
</protein>
<comment type="similarity">
    <text evidence="8">Belongs to the binding-protein-dependent transport system permease family.</text>
</comment>
<reference evidence="10 11" key="1">
    <citation type="submission" date="2018-11" db="EMBL/GenBank/DDBJ databases">
        <title>Genomic Encyclopedia of Type Strains, Phase IV (KMG-IV): sequencing the most valuable type-strain genomes for metagenomic binning, comparative biology and taxonomic classification.</title>
        <authorList>
            <person name="Goeker M."/>
        </authorList>
    </citation>
    <scope>NUCLEOTIDE SEQUENCE [LARGE SCALE GENOMIC DNA]</scope>
    <source>
        <strain evidence="10 11">DSM 5900</strain>
    </source>
</reference>
<dbReference type="InterPro" id="IPR000515">
    <property type="entry name" value="MetI-like"/>
</dbReference>
<proteinExistence type="inferred from homology"/>
<comment type="caution">
    <text evidence="10">The sequence shown here is derived from an EMBL/GenBank/DDBJ whole genome shotgun (WGS) entry which is preliminary data.</text>
</comment>
<feature type="transmembrane region" description="Helical" evidence="8">
    <location>
        <begin position="228"/>
        <end position="248"/>
    </location>
</feature>
<dbReference type="OrthoDB" id="7268769at2"/>
<keyword evidence="6 8" id="KW-1133">Transmembrane helix</keyword>
<evidence type="ECO:0000256" key="1">
    <source>
        <dbReference type="ARBA" id="ARBA00004429"/>
    </source>
</evidence>
<dbReference type="PANTHER" id="PTHR43357">
    <property type="entry name" value="INNER MEMBRANE ABC TRANSPORTER PERMEASE PROTEIN YDCV"/>
    <property type="match status" value="1"/>
</dbReference>
<keyword evidence="7 8" id="KW-0472">Membrane</keyword>